<name>A0A1I4ZR55_9NEIS</name>
<organism evidence="9 10">
    <name type="scientific">Formivibrio citricus</name>
    <dbReference type="NCBI Taxonomy" id="83765"/>
    <lineage>
        <taxon>Bacteria</taxon>
        <taxon>Pseudomonadati</taxon>
        <taxon>Pseudomonadota</taxon>
        <taxon>Betaproteobacteria</taxon>
        <taxon>Neisseriales</taxon>
        <taxon>Chitinibacteraceae</taxon>
        <taxon>Formivibrio</taxon>
    </lineage>
</organism>
<evidence type="ECO:0000313" key="9">
    <source>
        <dbReference type="EMBL" id="SFN52765.1"/>
    </source>
</evidence>
<keyword evidence="5" id="KW-0274">FAD</keyword>
<gene>
    <name evidence="9" type="ORF">SAMN05660284_01685</name>
</gene>
<evidence type="ECO:0000256" key="7">
    <source>
        <dbReference type="ARBA" id="ARBA00023033"/>
    </source>
</evidence>
<keyword evidence="4" id="KW-0285">Flavoprotein</keyword>
<dbReference type="InterPro" id="IPR051205">
    <property type="entry name" value="UbiH/COQ6_monooxygenase"/>
</dbReference>
<comment type="pathway">
    <text evidence="2">Cofactor biosynthesis; ubiquinone biosynthesis.</text>
</comment>
<keyword evidence="9" id="KW-0830">Ubiquinone</keyword>
<dbReference type="GO" id="GO:0071949">
    <property type="term" value="F:FAD binding"/>
    <property type="evidence" value="ECO:0007669"/>
    <property type="project" value="InterPro"/>
</dbReference>
<reference evidence="10" key="1">
    <citation type="submission" date="2016-10" db="EMBL/GenBank/DDBJ databases">
        <authorList>
            <person name="Varghese N."/>
            <person name="Submissions S."/>
        </authorList>
    </citation>
    <scope>NUCLEOTIDE SEQUENCE [LARGE SCALE GENOMIC DNA]</scope>
    <source>
        <strain evidence="10">DSM 6150</strain>
    </source>
</reference>
<protein>
    <submittedName>
        <fullName evidence="9">Ubiquinone biosynthesis hydroxylase, UbiH/UbiF/VisC/COQ6 family</fullName>
    </submittedName>
</protein>
<evidence type="ECO:0000256" key="4">
    <source>
        <dbReference type="ARBA" id="ARBA00022630"/>
    </source>
</evidence>
<dbReference type="GO" id="GO:0006744">
    <property type="term" value="P:ubiquinone biosynthetic process"/>
    <property type="evidence" value="ECO:0007669"/>
    <property type="project" value="UniProtKB-UniPathway"/>
</dbReference>
<sequence>MSEFDTDILIVGGGLVGAALALALKDSPYSVLLLEGSPLEQTFAPESWDSRIYAINGASRRWLEDIGAWQGMDRQRLLAVQAMQIFCDEGAALRFEALEAGLPQLATILESRELQRALWQGLEGAANVSLLTAVQAVQLTVEPDVARLELTDGRSLSARLVIGADGAQSWVRRQLGIEPQTHDYRQFGVVANFAVERAHRGCAFQWFREDGVLAWLPLPGDRISMVWSCPESLKDELLALDGELLAARVAEAGGGKLGRLQTITPPAAFPLRLNHVPHIVTPRVALVGDAAHTVHPLAGQGVNLGFGDAAELAGILLAEEVCRCGDLSVLRRYERARREPVYLMQGLCHGLQQLFNNKNPFLKAARNFGLGTANQSEWLKRQLIRQAENY</sequence>
<dbReference type="Pfam" id="PF01494">
    <property type="entry name" value="FAD_binding_3"/>
    <property type="match status" value="1"/>
</dbReference>
<evidence type="ECO:0000256" key="5">
    <source>
        <dbReference type="ARBA" id="ARBA00022827"/>
    </source>
</evidence>
<evidence type="ECO:0000259" key="8">
    <source>
        <dbReference type="Pfam" id="PF01494"/>
    </source>
</evidence>
<dbReference type="OrthoDB" id="9769565at2"/>
<dbReference type="InterPro" id="IPR018168">
    <property type="entry name" value="Ubi_Hdrlase_CS"/>
</dbReference>
<dbReference type="Proteomes" id="UP000242869">
    <property type="component" value="Unassembled WGS sequence"/>
</dbReference>
<dbReference type="AlphaFoldDB" id="A0A1I4ZR55"/>
<keyword evidence="7" id="KW-0503">Monooxygenase</keyword>
<accession>A0A1I4ZR55</accession>
<feature type="domain" description="FAD-binding" evidence="8">
    <location>
        <begin position="5"/>
        <end position="339"/>
    </location>
</feature>
<dbReference type="NCBIfam" id="TIGR01988">
    <property type="entry name" value="Ubi-OHases"/>
    <property type="match status" value="1"/>
</dbReference>
<evidence type="ECO:0000256" key="1">
    <source>
        <dbReference type="ARBA" id="ARBA00001974"/>
    </source>
</evidence>
<dbReference type="GO" id="GO:0016705">
    <property type="term" value="F:oxidoreductase activity, acting on paired donors, with incorporation or reduction of molecular oxygen"/>
    <property type="evidence" value="ECO:0007669"/>
    <property type="project" value="InterPro"/>
</dbReference>
<dbReference type="InterPro" id="IPR002938">
    <property type="entry name" value="FAD-bd"/>
</dbReference>
<keyword evidence="6" id="KW-0560">Oxidoreductase</keyword>
<comment type="similarity">
    <text evidence="3">Belongs to the UbiH/COQ6 family.</text>
</comment>
<comment type="cofactor">
    <cofactor evidence="1">
        <name>FAD</name>
        <dbReference type="ChEBI" id="CHEBI:57692"/>
    </cofactor>
</comment>
<dbReference type="PANTHER" id="PTHR43876:SF7">
    <property type="entry name" value="UBIQUINONE BIOSYNTHESIS MONOOXYGENASE COQ6, MITOCHONDRIAL"/>
    <property type="match status" value="1"/>
</dbReference>
<dbReference type="SUPFAM" id="SSF51905">
    <property type="entry name" value="FAD/NAD(P)-binding domain"/>
    <property type="match status" value="1"/>
</dbReference>
<evidence type="ECO:0000256" key="3">
    <source>
        <dbReference type="ARBA" id="ARBA00005349"/>
    </source>
</evidence>
<evidence type="ECO:0000256" key="2">
    <source>
        <dbReference type="ARBA" id="ARBA00004749"/>
    </source>
</evidence>
<dbReference type="InterPro" id="IPR036188">
    <property type="entry name" value="FAD/NAD-bd_sf"/>
</dbReference>
<dbReference type="PANTHER" id="PTHR43876">
    <property type="entry name" value="UBIQUINONE BIOSYNTHESIS MONOOXYGENASE COQ6, MITOCHONDRIAL"/>
    <property type="match status" value="1"/>
</dbReference>
<dbReference type="STRING" id="83765.SAMN05660284_01685"/>
<dbReference type="RefSeq" id="WP_091194435.1">
    <property type="nucleotide sequence ID" value="NZ_FOVE01000011.1"/>
</dbReference>
<dbReference type="GO" id="GO:0004497">
    <property type="term" value="F:monooxygenase activity"/>
    <property type="evidence" value="ECO:0007669"/>
    <property type="project" value="UniProtKB-KW"/>
</dbReference>
<dbReference type="EMBL" id="FOVE01000011">
    <property type="protein sequence ID" value="SFN52765.1"/>
    <property type="molecule type" value="Genomic_DNA"/>
</dbReference>
<dbReference type="NCBIfam" id="NF005788">
    <property type="entry name" value="PRK07608.1-3"/>
    <property type="match status" value="1"/>
</dbReference>
<dbReference type="PROSITE" id="PS01304">
    <property type="entry name" value="UBIH"/>
    <property type="match status" value="1"/>
</dbReference>
<keyword evidence="10" id="KW-1185">Reference proteome</keyword>
<proteinExistence type="inferred from homology"/>
<evidence type="ECO:0000256" key="6">
    <source>
        <dbReference type="ARBA" id="ARBA00023002"/>
    </source>
</evidence>
<evidence type="ECO:0000313" key="10">
    <source>
        <dbReference type="Proteomes" id="UP000242869"/>
    </source>
</evidence>
<dbReference type="PRINTS" id="PR00420">
    <property type="entry name" value="RNGMNOXGNASE"/>
</dbReference>
<dbReference type="InterPro" id="IPR010971">
    <property type="entry name" value="UbiH/COQ6"/>
</dbReference>
<dbReference type="Gene3D" id="3.50.50.60">
    <property type="entry name" value="FAD/NAD(P)-binding domain"/>
    <property type="match status" value="2"/>
</dbReference>
<dbReference type="UniPathway" id="UPA00232"/>